<reference evidence="1 2" key="1">
    <citation type="submission" date="2016-10" db="EMBL/GenBank/DDBJ databases">
        <authorList>
            <person name="de Groot N.N."/>
        </authorList>
    </citation>
    <scope>NUCLEOTIDE SEQUENCE [LARGE SCALE GENOMIC DNA]</scope>
    <source>
        <strain evidence="1 2">DSM 6059</strain>
    </source>
</reference>
<dbReference type="Gene3D" id="3.40.50.2300">
    <property type="match status" value="1"/>
</dbReference>
<dbReference type="InterPro" id="IPR007487">
    <property type="entry name" value="ABC_transpt-TYRBP-like"/>
</dbReference>
<dbReference type="Pfam" id="PF04392">
    <property type="entry name" value="ABC_sub_bind"/>
    <property type="match status" value="1"/>
</dbReference>
<sequence>MLYPEARAPYNLIFQQIINGIQAEHKLQLVTYPLKKNYDPEQLLAQLSSDNIEMVITLGRRGFLMADLLMNKIPFVSGALPLKPNGISGVSLIADPDSLLTKLLELAPNTKNIHVIYSPVNQWLIDLAHYAAKQRQLSLKSYKVNDLSDAIKTYKQVINNANSKTDALWLPLDKITSNERVVLPLVLEKSWKNKLLLFSSKPSHAKRGTLFSVFPNNEGSGERLVQMVKQLYFQKTKPGVEPMKSNKLGVNLRTAGHLGLKYSSIQLKTFSATFPIPE</sequence>
<keyword evidence="2" id="KW-1185">Reference proteome</keyword>
<dbReference type="Proteomes" id="UP000198862">
    <property type="component" value="Unassembled WGS sequence"/>
</dbReference>
<gene>
    <name evidence="1" type="ORF">SAMN02745724_04306</name>
</gene>
<dbReference type="STRING" id="1123010.SAMN02745724_04306"/>
<protein>
    <submittedName>
        <fullName evidence="1">Putative ABC transport system substrate-binding protein</fullName>
    </submittedName>
</protein>
<dbReference type="PANTHER" id="PTHR35271:SF1">
    <property type="entry name" value="ABC TRANSPORTER, SUBSTRATE-BINDING LIPOPROTEIN"/>
    <property type="match status" value="1"/>
</dbReference>
<evidence type="ECO:0000313" key="2">
    <source>
        <dbReference type="Proteomes" id="UP000198862"/>
    </source>
</evidence>
<evidence type="ECO:0000313" key="1">
    <source>
        <dbReference type="EMBL" id="SFD36342.1"/>
    </source>
</evidence>
<dbReference type="AlphaFoldDB" id="A0A1I1RQB4"/>
<organism evidence="1 2">
    <name type="scientific">Pseudoalteromonas denitrificans DSM 6059</name>
    <dbReference type="NCBI Taxonomy" id="1123010"/>
    <lineage>
        <taxon>Bacteria</taxon>
        <taxon>Pseudomonadati</taxon>
        <taxon>Pseudomonadota</taxon>
        <taxon>Gammaproteobacteria</taxon>
        <taxon>Alteromonadales</taxon>
        <taxon>Pseudoalteromonadaceae</taxon>
        <taxon>Pseudoalteromonas</taxon>
    </lineage>
</organism>
<proteinExistence type="predicted"/>
<name>A0A1I1RQB4_9GAMM</name>
<accession>A0A1I1RQB4</accession>
<dbReference type="EMBL" id="FOLO01000051">
    <property type="protein sequence ID" value="SFD36342.1"/>
    <property type="molecule type" value="Genomic_DNA"/>
</dbReference>
<dbReference type="PANTHER" id="PTHR35271">
    <property type="entry name" value="ABC TRANSPORTER, SUBSTRATE-BINDING LIPOPROTEIN-RELATED"/>
    <property type="match status" value="1"/>
</dbReference>